<keyword evidence="3" id="KW-1185">Reference proteome</keyword>
<accession>A0AAE1EYL6</accession>
<dbReference type="AlphaFoldDB" id="A0AAE1EYL6"/>
<evidence type="ECO:0000256" key="1">
    <source>
        <dbReference type="SAM" id="MobiDB-lite"/>
    </source>
</evidence>
<gene>
    <name evidence="2" type="ORF">Pcinc_030332</name>
</gene>
<evidence type="ECO:0000313" key="2">
    <source>
        <dbReference type="EMBL" id="KAK3863938.1"/>
    </source>
</evidence>
<proteinExistence type="predicted"/>
<dbReference type="EMBL" id="JAWQEG010003901">
    <property type="protein sequence ID" value="KAK3863938.1"/>
    <property type="molecule type" value="Genomic_DNA"/>
</dbReference>
<comment type="caution">
    <text evidence="2">The sequence shown here is derived from an EMBL/GenBank/DDBJ whole genome shotgun (WGS) entry which is preliminary data.</text>
</comment>
<feature type="compositionally biased region" description="Low complexity" evidence="1">
    <location>
        <begin position="62"/>
        <end position="76"/>
    </location>
</feature>
<dbReference type="Proteomes" id="UP001286313">
    <property type="component" value="Unassembled WGS sequence"/>
</dbReference>
<name>A0AAE1EYL6_PETCI</name>
<evidence type="ECO:0000313" key="3">
    <source>
        <dbReference type="Proteomes" id="UP001286313"/>
    </source>
</evidence>
<sequence length="87" mass="8795">MLFGLLEGSSATEGIVGLFGGRAQQPHPTMCYFIGGGEVGGAGVGEGGPWELRRDETPACPSASAGQAWQSAGTGARKNGACLTYAY</sequence>
<protein>
    <submittedName>
        <fullName evidence="2">Uncharacterized protein</fullName>
    </submittedName>
</protein>
<organism evidence="2 3">
    <name type="scientific">Petrolisthes cinctipes</name>
    <name type="common">Flat porcelain crab</name>
    <dbReference type="NCBI Taxonomy" id="88211"/>
    <lineage>
        <taxon>Eukaryota</taxon>
        <taxon>Metazoa</taxon>
        <taxon>Ecdysozoa</taxon>
        <taxon>Arthropoda</taxon>
        <taxon>Crustacea</taxon>
        <taxon>Multicrustacea</taxon>
        <taxon>Malacostraca</taxon>
        <taxon>Eumalacostraca</taxon>
        <taxon>Eucarida</taxon>
        <taxon>Decapoda</taxon>
        <taxon>Pleocyemata</taxon>
        <taxon>Anomura</taxon>
        <taxon>Galatheoidea</taxon>
        <taxon>Porcellanidae</taxon>
        <taxon>Petrolisthes</taxon>
    </lineage>
</organism>
<reference evidence="2" key="1">
    <citation type="submission" date="2023-10" db="EMBL/GenBank/DDBJ databases">
        <title>Genome assemblies of two species of porcelain crab, Petrolisthes cinctipes and Petrolisthes manimaculis (Anomura: Porcellanidae).</title>
        <authorList>
            <person name="Angst P."/>
        </authorList>
    </citation>
    <scope>NUCLEOTIDE SEQUENCE</scope>
    <source>
        <strain evidence="2">PB745_01</strain>
        <tissue evidence="2">Gill</tissue>
    </source>
</reference>
<feature type="region of interest" description="Disordered" evidence="1">
    <location>
        <begin position="44"/>
        <end position="78"/>
    </location>
</feature>